<accession>A0A806KN05</accession>
<organism evidence="1">
    <name type="scientific">uncultured bacterium contig00038</name>
    <dbReference type="NCBI Taxonomy" id="1181526"/>
    <lineage>
        <taxon>Bacteria</taxon>
        <taxon>environmental samples</taxon>
    </lineage>
</organism>
<sequence length="296" mass="33814">MFRPVGLTDEVCRALDGLTWSIPGHEPQGHDKTWPGASPHWNCRSVILPVLKSWEQLAKEAGGDSELAKKLDEIPGSTRASMNGEVAGNTTYEDWFREQSQERQLEILGPGRLYLLEEHNVPLRNMTDFSNSVLPLDELLEKHEFYVGHERFTNWYDAMEKRYAELMAEYGNLDLVRKAMPKENLAVHNLPDDIRKALRTDAESLMFSSDSMAKQLNHHPGMTAAEYHSLINKIKDCGEIYDGNRECHIVLLIERGGRSYAVTLKTTQDLEEAYVVSFFPLRAKDVDKIRKGKRIK</sequence>
<dbReference type="EMBL" id="JQ844234">
    <property type="protein sequence ID" value="AGS53471.1"/>
    <property type="molecule type" value="Genomic_DNA"/>
</dbReference>
<protein>
    <submittedName>
        <fullName evidence="1">Phage putative head morphogenesis protein, SPP1 gp7</fullName>
    </submittedName>
</protein>
<name>A0A806KN05_9BACT</name>
<reference evidence="1" key="1">
    <citation type="submission" date="2012-03" db="EMBL/GenBank/DDBJ databases">
        <title>Functional metagenomics reveals considerable lignocellulase gene clusters in the gut microbiome of a wood-feeding higher termite.</title>
        <authorList>
            <person name="Liu N."/>
        </authorList>
    </citation>
    <scope>NUCLEOTIDE SEQUENCE</scope>
</reference>
<evidence type="ECO:0000313" key="1">
    <source>
        <dbReference type="EMBL" id="AGS53471.1"/>
    </source>
</evidence>
<proteinExistence type="predicted"/>
<dbReference type="AlphaFoldDB" id="A0A806KN05"/>